<dbReference type="HAMAP" id="MF_01609">
    <property type="entry name" value="Glu_cys_ligase_2"/>
    <property type="match status" value="1"/>
</dbReference>
<gene>
    <name evidence="6" type="primary">ybdK</name>
    <name evidence="6" type="ORF">CKALI_01645</name>
</gene>
<dbReference type="Proteomes" id="UP000427071">
    <property type="component" value="Chromosome"/>
</dbReference>
<dbReference type="EC" id="6.3.2.2" evidence="5"/>
<keyword evidence="2 5" id="KW-0547">Nucleotide-binding</keyword>
<dbReference type="PANTHER" id="PTHR36510">
    <property type="entry name" value="GLUTAMATE--CYSTEINE LIGASE 2-RELATED"/>
    <property type="match status" value="1"/>
</dbReference>
<evidence type="ECO:0000256" key="1">
    <source>
        <dbReference type="ARBA" id="ARBA00022598"/>
    </source>
</evidence>
<keyword evidence="7" id="KW-1185">Reference proteome</keyword>
<protein>
    <recommendedName>
        <fullName evidence="5">Putative glutamate--cysteine ligase 2</fullName>
        <ecNumber evidence="5">6.3.2.2</ecNumber>
    </recommendedName>
    <alternativeName>
        <fullName evidence="5">Gamma-glutamylcysteine synthetase 2</fullName>
        <shortName evidence="5">GCS 2</shortName>
        <shortName evidence="5">Gamma-GCS 2</shortName>
    </alternativeName>
</protein>
<name>A0A6B8W0G0_9CORY</name>
<dbReference type="Gene3D" id="3.30.590.20">
    <property type="match status" value="1"/>
</dbReference>
<comment type="function">
    <text evidence="5">ATP-dependent carboxylate-amine ligase which exhibits weak glutamate--cysteine ligase activity.</text>
</comment>
<sequence>MTDAFAQTQNHTLGVEWEIALIDPETRDLVPLAEQVIADLAEQELPVRVEKEFLANTVELVTGVCATVGEAIGQLSAGLEAVEKAAAVRGARAWASGSHPFASSSDQIISDKSHYNEILERTKYWGQQMLIWGVHIHVGIDTADRVWPVINAMMTKYPHLLALSASSPGWDGKDTGYASNRTMLYQQLPTAGIPYDFKNWEEYSSFIADQKKSGVIDHDGSMHLDIRPAEKWGTIEVRFSDAPTNLRELAAIVALTHCLIVYYDSLFEAGESLPSLQQWHNTENKWRAARYGMDAIIITSRDTDEVPVTEDLELLLDVLRPFAEQLGCAAELELVREIMDGKAAYQRQRERFEETDDWKAVVDLACDELETLRP</sequence>
<keyword evidence="1 5" id="KW-0436">Ligase</keyword>
<dbReference type="GO" id="GO:0005524">
    <property type="term" value="F:ATP binding"/>
    <property type="evidence" value="ECO:0007669"/>
    <property type="project" value="UniProtKB-KW"/>
</dbReference>
<comment type="similarity">
    <text evidence="5">Belongs to the glutamate--cysteine ligase type 2 family. YbdK subfamily.</text>
</comment>
<dbReference type="NCBIfam" id="NF010042">
    <property type="entry name" value="PRK13517.1-2"/>
    <property type="match status" value="1"/>
</dbReference>
<evidence type="ECO:0000256" key="4">
    <source>
        <dbReference type="ARBA" id="ARBA00048819"/>
    </source>
</evidence>
<evidence type="ECO:0000256" key="2">
    <source>
        <dbReference type="ARBA" id="ARBA00022741"/>
    </source>
</evidence>
<keyword evidence="3 5" id="KW-0067">ATP-binding</keyword>
<evidence type="ECO:0000256" key="5">
    <source>
        <dbReference type="HAMAP-Rule" id="MF_01609"/>
    </source>
</evidence>
<dbReference type="InterPro" id="IPR050141">
    <property type="entry name" value="GCL_type2/YbdK_subfam"/>
</dbReference>
<evidence type="ECO:0000313" key="7">
    <source>
        <dbReference type="Proteomes" id="UP000427071"/>
    </source>
</evidence>
<dbReference type="GO" id="GO:0004357">
    <property type="term" value="F:glutamate-cysteine ligase activity"/>
    <property type="evidence" value="ECO:0007669"/>
    <property type="project" value="UniProtKB-EC"/>
</dbReference>
<dbReference type="InterPro" id="IPR006336">
    <property type="entry name" value="GCS2"/>
</dbReference>
<dbReference type="SUPFAM" id="SSF55931">
    <property type="entry name" value="Glutamine synthetase/guanido kinase"/>
    <property type="match status" value="1"/>
</dbReference>
<reference evidence="7" key="1">
    <citation type="submission" date="2019-11" db="EMBL/GenBank/DDBJ databases">
        <title>Complete genome sequence of Corynebacterium kalinowskii 1959, a novel Corynebacterium species isolated from soil of a small paddock in Vilsendorf, Germany.</title>
        <authorList>
            <person name="Schaffert L."/>
            <person name="Ruwe M."/>
            <person name="Milse J."/>
            <person name="Hanuschka K."/>
            <person name="Ortseifen V."/>
            <person name="Droste J."/>
            <person name="Brandt D."/>
            <person name="Schlueter L."/>
            <person name="Kutter Y."/>
            <person name="Vinke S."/>
            <person name="Viehoefer P."/>
            <person name="Jacob L."/>
            <person name="Luebke N.-C."/>
            <person name="Schulte-Berndt E."/>
            <person name="Hain C."/>
            <person name="Linder M."/>
            <person name="Schmidt P."/>
            <person name="Wollenschlaeger L."/>
            <person name="Luttermann T."/>
            <person name="Thieme E."/>
            <person name="Hassa J."/>
            <person name="Haak M."/>
            <person name="Wittchen M."/>
            <person name="Mentz A."/>
            <person name="Persicke M."/>
            <person name="Busche T."/>
            <person name="Ruckert C."/>
        </authorList>
    </citation>
    <scope>NUCLEOTIDE SEQUENCE [LARGE SCALE GENOMIC DNA]</scope>
    <source>
        <strain evidence="7">1959</strain>
    </source>
</reference>
<dbReference type="RefSeq" id="WP_156191652.1">
    <property type="nucleotide sequence ID" value="NZ_CP046452.1"/>
</dbReference>
<dbReference type="AlphaFoldDB" id="A0A6B8W0G0"/>
<dbReference type="NCBIfam" id="NF010044">
    <property type="entry name" value="PRK13517.1-4"/>
    <property type="match status" value="1"/>
</dbReference>
<accession>A0A6B8W0G0</accession>
<dbReference type="KEGG" id="ckw:CKALI_01645"/>
<proteinExistence type="inferred from homology"/>
<dbReference type="NCBIfam" id="TIGR02050">
    <property type="entry name" value="gshA_cyan_rel"/>
    <property type="match status" value="1"/>
</dbReference>
<dbReference type="PANTHER" id="PTHR36510:SF1">
    <property type="entry name" value="GLUTAMATE--CYSTEINE LIGASE 2-RELATED"/>
    <property type="match status" value="1"/>
</dbReference>
<dbReference type="InterPro" id="IPR014746">
    <property type="entry name" value="Gln_synth/guanido_kin_cat_dom"/>
</dbReference>
<dbReference type="Pfam" id="PF04107">
    <property type="entry name" value="GCS2"/>
    <property type="match status" value="1"/>
</dbReference>
<dbReference type="InterPro" id="IPR011793">
    <property type="entry name" value="YbdK"/>
</dbReference>
<evidence type="ECO:0000256" key="3">
    <source>
        <dbReference type="ARBA" id="ARBA00022840"/>
    </source>
</evidence>
<organism evidence="6 7">
    <name type="scientific">Corynebacterium kalinowskii</name>
    <dbReference type="NCBI Taxonomy" id="2675216"/>
    <lineage>
        <taxon>Bacteria</taxon>
        <taxon>Bacillati</taxon>
        <taxon>Actinomycetota</taxon>
        <taxon>Actinomycetes</taxon>
        <taxon>Mycobacteriales</taxon>
        <taxon>Corynebacteriaceae</taxon>
        <taxon>Corynebacterium</taxon>
    </lineage>
</organism>
<evidence type="ECO:0000313" key="6">
    <source>
        <dbReference type="EMBL" id="QGU01228.1"/>
    </source>
</evidence>
<dbReference type="GO" id="GO:0042398">
    <property type="term" value="P:modified amino acid biosynthetic process"/>
    <property type="evidence" value="ECO:0007669"/>
    <property type="project" value="InterPro"/>
</dbReference>
<comment type="catalytic activity">
    <reaction evidence="4 5">
        <text>L-cysteine + L-glutamate + ATP = gamma-L-glutamyl-L-cysteine + ADP + phosphate + H(+)</text>
        <dbReference type="Rhea" id="RHEA:13285"/>
        <dbReference type="ChEBI" id="CHEBI:15378"/>
        <dbReference type="ChEBI" id="CHEBI:29985"/>
        <dbReference type="ChEBI" id="CHEBI:30616"/>
        <dbReference type="ChEBI" id="CHEBI:35235"/>
        <dbReference type="ChEBI" id="CHEBI:43474"/>
        <dbReference type="ChEBI" id="CHEBI:58173"/>
        <dbReference type="ChEBI" id="CHEBI:456216"/>
        <dbReference type="EC" id="6.3.2.2"/>
    </reaction>
</comment>
<dbReference type="EMBL" id="CP046452">
    <property type="protein sequence ID" value="QGU01228.1"/>
    <property type="molecule type" value="Genomic_DNA"/>
</dbReference>